<dbReference type="EMBL" id="LC521835">
    <property type="protein sequence ID" value="BBV25061.1"/>
    <property type="molecule type" value="Genomic_DNA"/>
</dbReference>
<geneLocation type="plasmid" evidence="3">
    <name>pKP45_NDM1</name>
</geneLocation>
<evidence type="ECO:0000313" key="1">
    <source>
        <dbReference type="EMBL" id="BBV24915.1"/>
    </source>
</evidence>
<name>A0A809SWL6_KLEPN</name>
<evidence type="ECO:0000313" key="2">
    <source>
        <dbReference type="EMBL" id="BBV25061.1"/>
    </source>
</evidence>
<geneLocation type="plasmid" evidence="2">
    <name>pC048_NDM1</name>
</geneLocation>
<organism evidence="1">
    <name type="scientific">Klebsiella pneumoniae</name>
    <dbReference type="NCBI Taxonomy" id="573"/>
    <lineage>
        <taxon>Bacteria</taxon>
        <taxon>Pseudomonadati</taxon>
        <taxon>Pseudomonadota</taxon>
        <taxon>Gammaproteobacteria</taxon>
        <taxon>Enterobacterales</taxon>
        <taxon>Enterobacteriaceae</taxon>
        <taxon>Klebsiella/Raoultella group</taxon>
        <taxon>Klebsiella</taxon>
        <taxon>Klebsiella pneumoniae complex</taxon>
    </lineage>
</organism>
<sequence>MTGIYFGMKINKQDKKIISQLVDDSNKYTNTKIKKHDVQIAFNTFELFKIPFSV</sequence>
<keyword evidence="1" id="KW-0614">Plasmid</keyword>
<dbReference type="AlphaFoldDB" id="A0A809SWL6"/>
<geneLocation type="plasmid" evidence="1">
    <name>pC045_NDM1</name>
</geneLocation>
<proteinExistence type="predicted"/>
<reference evidence="1" key="1">
    <citation type="submission" date="2020-01" db="EMBL/GenBank/DDBJ databases">
        <title>Genotype-dependent distribution of carbapenemase genes among Enterobacteriaceae in Thailand.</title>
        <authorList>
            <person name="Takeuchi D."/>
            <person name="Abe R."/>
            <person name="Sakamoto N."/>
            <person name="Sugawara Y."/>
            <person name="Akeda Y."/>
            <person name="Hamada S."/>
        </authorList>
    </citation>
    <scope>NUCLEOTIDE SEQUENCE</scope>
    <source>
        <strain evidence="1">C045</strain>
        <strain evidence="2">C048</strain>
        <strain evidence="3">KP45</strain>
        <plasmid evidence="1">pC045_NDM1</plasmid>
        <plasmid evidence="2">pC048_NDM1</plasmid>
        <plasmid evidence="3">pKP45_NDM1</plasmid>
    </source>
</reference>
<dbReference type="EMBL" id="LC521834">
    <property type="protein sequence ID" value="BBV24915.1"/>
    <property type="molecule type" value="Genomic_DNA"/>
</dbReference>
<protein>
    <submittedName>
        <fullName evidence="1">Uncharacterized protein</fullName>
    </submittedName>
</protein>
<accession>A0A809SWL6</accession>
<dbReference type="EMBL" id="LC521854">
    <property type="protein sequence ID" value="BBV28269.1"/>
    <property type="molecule type" value="Genomic_DNA"/>
</dbReference>
<evidence type="ECO:0000313" key="3">
    <source>
        <dbReference type="EMBL" id="BBV28269.1"/>
    </source>
</evidence>